<feature type="transmembrane region" description="Helical" evidence="9">
    <location>
        <begin position="235"/>
        <end position="258"/>
    </location>
</feature>
<dbReference type="EMBL" id="NDIQ01000001">
    <property type="protein sequence ID" value="PRT53388.1"/>
    <property type="molecule type" value="Genomic_DNA"/>
</dbReference>
<keyword evidence="6" id="KW-0256">Endoplasmic reticulum</keyword>
<dbReference type="STRING" id="45607.A0A2T0FEG0"/>
<protein>
    <submittedName>
        <fullName evidence="11">GPI transamidase component GAB1</fullName>
    </submittedName>
</protein>
<keyword evidence="5 9" id="KW-0812">Transmembrane</keyword>
<comment type="similarity">
    <text evidence="3">Belongs to the PIGU family.</text>
</comment>
<dbReference type="GO" id="GO:0042765">
    <property type="term" value="C:GPI-anchor transamidase complex"/>
    <property type="evidence" value="ECO:0007669"/>
    <property type="project" value="InterPro"/>
</dbReference>
<dbReference type="UniPathway" id="UPA00196"/>
<dbReference type="Proteomes" id="UP000238350">
    <property type="component" value="Unassembled WGS sequence"/>
</dbReference>
<evidence type="ECO:0000256" key="9">
    <source>
        <dbReference type="SAM" id="Phobius"/>
    </source>
</evidence>
<feature type="transmembrane region" description="Helical" evidence="9">
    <location>
        <begin position="154"/>
        <end position="179"/>
    </location>
</feature>
<evidence type="ECO:0000256" key="1">
    <source>
        <dbReference type="ARBA" id="ARBA00004477"/>
    </source>
</evidence>
<sequence>MLLVGVILRIGLAALFPSLPQFLSAQVELSTPVSSFSRLQEGVYLYKHLSSPYQGNVFFQSPLLLSLFSVLPVQNSFYVSVFYALVDGWTAYNLAKIAKARPITSFSPNTIALLYLMNPFSMLGGLARSTLIFTNWAIVASVQAAIAARPIKSVVLIALASCLSLYPLYLVLPIFSLCLQNSYRYSFRSMVLALIGSIGAFSALGYLPLQSWNFLDKQYLTSLLFRDLSQPNLGVWWYYFIEMFAPFRPFFVGVFQLFLGSFPVGLTIRFPHEPLFVISAVVGLLAIFKPYPEVADIGLFLTLLALNKRVVGLMRYRLVVILGLLYVSALAPTFYNLWVYRGSGNANFFYAITLVYTLTVALALSDAIWAAVRLDYDGGRGRNLMQL</sequence>
<dbReference type="AlphaFoldDB" id="A0A2T0FEG0"/>
<dbReference type="Pfam" id="PF06728">
    <property type="entry name" value="PIG-U"/>
    <property type="match status" value="1"/>
</dbReference>
<dbReference type="PANTHER" id="PTHR13121:SF0">
    <property type="entry name" value="PHOSPHATIDYLINOSITOL GLYCAN ANCHOR BIOSYNTHESIS CLASS U PROTEIN"/>
    <property type="match status" value="1"/>
</dbReference>
<evidence type="ECO:0000256" key="10">
    <source>
        <dbReference type="SAM" id="SignalP"/>
    </source>
</evidence>
<feature type="chain" id="PRO_5015561050" evidence="10">
    <location>
        <begin position="26"/>
        <end position="387"/>
    </location>
</feature>
<evidence type="ECO:0000256" key="4">
    <source>
        <dbReference type="ARBA" id="ARBA00022502"/>
    </source>
</evidence>
<dbReference type="PANTHER" id="PTHR13121">
    <property type="entry name" value="GPI TRANSAMIDASE COMPONENT PIG-U"/>
    <property type="match status" value="1"/>
</dbReference>
<evidence type="ECO:0000313" key="12">
    <source>
        <dbReference type="Proteomes" id="UP000238350"/>
    </source>
</evidence>
<dbReference type="InterPro" id="IPR009600">
    <property type="entry name" value="PIG-U"/>
</dbReference>
<feature type="transmembrane region" description="Helical" evidence="9">
    <location>
        <begin position="63"/>
        <end position="86"/>
    </location>
</feature>
<accession>A0A2T0FEG0</accession>
<evidence type="ECO:0000256" key="2">
    <source>
        <dbReference type="ARBA" id="ARBA00004687"/>
    </source>
</evidence>
<proteinExistence type="inferred from homology"/>
<evidence type="ECO:0000256" key="7">
    <source>
        <dbReference type="ARBA" id="ARBA00022989"/>
    </source>
</evidence>
<evidence type="ECO:0000313" key="11">
    <source>
        <dbReference type="EMBL" id="PRT53388.1"/>
    </source>
</evidence>
<comment type="subcellular location">
    <subcellularLocation>
        <location evidence="1">Endoplasmic reticulum membrane</location>
        <topology evidence="1">Multi-pass membrane protein</topology>
    </subcellularLocation>
</comment>
<comment type="caution">
    <text evidence="11">The sequence shown here is derived from an EMBL/GenBank/DDBJ whole genome shotgun (WGS) entry which is preliminary data.</text>
</comment>
<feature type="transmembrane region" description="Helical" evidence="9">
    <location>
        <begin position="126"/>
        <end position="148"/>
    </location>
</feature>
<keyword evidence="12" id="KW-1185">Reference proteome</keyword>
<dbReference type="OrthoDB" id="549017at2759"/>
<organism evidence="11 12">
    <name type="scientific">Wickerhamiella sorbophila</name>
    <dbReference type="NCBI Taxonomy" id="45607"/>
    <lineage>
        <taxon>Eukaryota</taxon>
        <taxon>Fungi</taxon>
        <taxon>Dikarya</taxon>
        <taxon>Ascomycota</taxon>
        <taxon>Saccharomycotina</taxon>
        <taxon>Dipodascomycetes</taxon>
        <taxon>Dipodascales</taxon>
        <taxon>Trichomonascaceae</taxon>
        <taxon>Wickerhamiella</taxon>
    </lineage>
</organism>
<gene>
    <name evidence="11" type="ORF">B9G98_01008</name>
</gene>
<evidence type="ECO:0000256" key="6">
    <source>
        <dbReference type="ARBA" id="ARBA00022824"/>
    </source>
</evidence>
<feature type="transmembrane region" description="Helical" evidence="9">
    <location>
        <begin position="350"/>
        <end position="372"/>
    </location>
</feature>
<keyword evidence="7 9" id="KW-1133">Transmembrane helix</keyword>
<feature type="signal peptide" evidence="10">
    <location>
        <begin position="1"/>
        <end position="25"/>
    </location>
</feature>
<feature type="transmembrane region" description="Helical" evidence="9">
    <location>
        <begin position="191"/>
        <end position="215"/>
    </location>
</feature>
<evidence type="ECO:0000256" key="5">
    <source>
        <dbReference type="ARBA" id="ARBA00022692"/>
    </source>
</evidence>
<feature type="transmembrane region" description="Helical" evidence="9">
    <location>
        <begin position="318"/>
        <end position="338"/>
    </location>
</feature>
<reference evidence="11 12" key="1">
    <citation type="submission" date="2017-04" db="EMBL/GenBank/DDBJ databases">
        <title>Genome sequencing of [Candida] sorbophila.</title>
        <authorList>
            <person name="Ahn J.O."/>
        </authorList>
    </citation>
    <scope>NUCLEOTIDE SEQUENCE [LARGE SCALE GENOMIC DNA]</scope>
    <source>
        <strain evidence="11 12">DS02</strain>
    </source>
</reference>
<evidence type="ECO:0000256" key="8">
    <source>
        <dbReference type="ARBA" id="ARBA00023136"/>
    </source>
</evidence>
<dbReference type="RefSeq" id="XP_024663334.1">
    <property type="nucleotide sequence ID" value="XM_024807566.1"/>
</dbReference>
<comment type="pathway">
    <text evidence="2">Glycolipid biosynthesis; glycosylphosphatidylinositol-anchor biosynthesis.</text>
</comment>
<keyword evidence="4" id="KW-0337">GPI-anchor biosynthesis</keyword>
<dbReference type="GO" id="GO:0016255">
    <property type="term" value="P:attachment of GPI anchor to protein"/>
    <property type="evidence" value="ECO:0007669"/>
    <property type="project" value="InterPro"/>
</dbReference>
<feature type="transmembrane region" description="Helical" evidence="9">
    <location>
        <begin position="270"/>
        <end position="288"/>
    </location>
</feature>
<keyword evidence="8 9" id="KW-0472">Membrane</keyword>
<evidence type="ECO:0000256" key="3">
    <source>
        <dbReference type="ARBA" id="ARBA00010026"/>
    </source>
</evidence>
<dbReference type="GeneID" id="36514757"/>
<keyword evidence="10" id="KW-0732">Signal</keyword>
<name>A0A2T0FEG0_9ASCO</name>
<dbReference type="GO" id="GO:0006506">
    <property type="term" value="P:GPI anchor biosynthetic process"/>
    <property type="evidence" value="ECO:0007669"/>
    <property type="project" value="UniProtKB-UniPathway"/>
</dbReference>